<protein>
    <recommendedName>
        <fullName evidence="4">DUF2154 domain-containing protein</fullName>
    </recommendedName>
</protein>
<name>A0A8J7QBH9_9BACT</name>
<proteinExistence type="predicted"/>
<feature type="signal peptide" evidence="1">
    <location>
        <begin position="1"/>
        <end position="24"/>
    </location>
</feature>
<keyword evidence="1" id="KW-0732">Signal</keyword>
<dbReference type="AlphaFoldDB" id="A0A8J7QBH9"/>
<sequence length="290" mass="32199">MTWISSAPRALFWVVLFFSLPAAAQTTQAERDAAENRQRTSLSYGKDRNIKVHFRGRAGNIELKASNQQGQGEAVTYFQKGRGYSAFDREKQVFKWETSIPYTLNRLAGHIQKTAPNMRAEIPNGAELDFNMSINSVGYGSLNFADLNISRFRARASYGDMDINFPTVNQSIVRGRATFGLLAGDLEINNLANLKADKIKINGGVGELSVDFGPKILIDTQIKLDLDIGKAALTFPRGTQVLIRGTSRDLTQYGFVKNDKTWEPESFSPNSPKLEIVMKGPVGELAVDWK</sequence>
<evidence type="ECO:0000256" key="1">
    <source>
        <dbReference type="SAM" id="SignalP"/>
    </source>
</evidence>
<organism evidence="2 3">
    <name type="scientific">Acanthopleuribacter pedis</name>
    <dbReference type="NCBI Taxonomy" id="442870"/>
    <lineage>
        <taxon>Bacteria</taxon>
        <taxon>Pseudomonadati</taxon>
        <taxon>Acidobacteriota</taxon>
        <taxon>Holophagae</taxon>
        <taxon>Acanthopleuribacterales</taxon>
        <taxon>Acanthopleuribacteraceae</taxon>
        <taxon>Acanthopleuribacter</taxon>
    </lineage>
</organism>
<dbReference type="RefSeq" id="WP_207861028.1">
    <property type="nucleotide sequence ID" value="NZ_JAFREP010000021.1"/>
</dbReference>
<dbReference type="EMBL" id="JAFREP010000021">
    <property type="protein sequence ID" value="MBO1321054.1"/>
    <property type="molecule type" value="Genomic_DNA"/>
</dbReference>
<gene>
    <name evidence="2" type="ORF">J3U88_21425</name>
</gene>
<evidence type="ECO:0000313" key="3">
    <source>
        <dbReference type="Proteomes" id="UP000664417"/>
    </source>
</evidence>
<accession>A0A8J7QBH9</accession>
<reference evidence="2" key="1">
    <citation type="submission" date="2021-03" db="EMBL/GenBank/DDBJ databases">
        <authorList>
            <person name="Wang G."/>
        </authorList>
    </citation>
    <scope>NUCLEOTIDE SEQUENCE</scope>
    <source>
        <strain evidence="2">KCTC 12899</strain>
    </source>
</reference>
<dbReference type="Proteomes" id="UP000664417">
    <property type="component" value="Unassembled WGS sequence"/>
</dbReference>
<evidence type="ECO:0008006" key="4">
    <source>
        <dbReference type="Google" id="ProtNLM"/>
    </source>
</evidence>
<feature type="chain" id="PRO_5035228138" description="DUF2154 domain-containing protein" evidence="1">
    <location>
        <begin position="25"/>
        <end position="290"/>
    </location>
</feature>
<evidence type="ECO:0000313" key="2">
    <source>
        <dbReference type="EMBL" id="MBO1321054.1"/>
    </source>
</evidence>
<keyword evidence="3" id="KW-1185">Reference proteome</keyword>
<comment type="caution">
    <text evidence="2">The sequence shown here is derived from an EMBL/GenBank/DDBJ whole genome shotgun (WGS) entry which is preliminary data.</text>
</comment>